<reference evidence="1" key="1">
    <citation type="journal article" date="2006" name="Nature">
        <title>Deciphering the evolution and metabolism of an anammox bacterium from a community genome.</title>
        <authorList>
            <person name="Strous M."/>
            <person name="Pelletier E."/>
            <person name="Mangenot S."/>
            <person name="Rattei T."/>
            <person name="Lehner A."/>
            <person name="Taylor M.W."/>
            <person name="Horn M."/>
            <person name="Daims H."/>
            <person name="Bartol-Mavel D."/>
            <person name="Wincker P."/>
            <person name="Barbe V."/>
            <person name="Fonknechten N."/>
            <person name="Vallenet D."/>
            <person name="Segurens B."/>
            <person name="Schenowitz-Truong C."/>
            <person name="Medigue C."/>
            <person name="Collingro A."/>
            <person name="Snel B."/>
            <person name="Dutilh B.E."/>
            <person name="OpDenCamp H.J.M."/>
            <person name="vanDerDrift C."/>
            <person name="Cirpus I."/>
            <person name="vanDePas-Schoonen K.T."/>
            <person name="Harhangi H.R."/>
            <person name="vanNiftrik L."/>
            <person name="Schmid M."/>
            <person name="Keltjens J."/>
            <person name="vanDeVossenberg J."/>
            <person name="Kartal B."/>
            <person name="Meier H."/>
            <person name="Frishman D."/>
            <person name="Huynen M.A."/>
            <person name="Mewes H."/>
            <person name="Weissenbach J."/>
            <person name="Jetten M.S.M."/>
            <person name="Wagner M."/>
            <person name="LePaslier D."/>
        </authorList>
    </citation>
    <scope>NUCLEOTIDE SEQUENCE</scope>
</reference>
<reference evidence="1" key="2">
    <citation type="submission" date="2006-01" db="EMBL/GenBank/DDBJ databases">
        <authorList>
            <person name="Genoscope"/>
        </authorList>
    </citation>
    <scope>NUCLEOTIDE SEQUENCE</scope>
</reference>
<protein>
    <submittedName>
        <fullName evidence="1">Uncharacterized protein</fullName>
    </submittedName>
</protein>
<name>Q1Q4F7_KUEST</name>
<accession>Q1Q4F7</accession>
<dbReference type="EMBL" id="CT573071">
    <property type="protein sequence ID" value="CAJ74896.1"/>
    <property type="molecule type" value="Genomic_DNA"/>
</dbReference>
<gene>
    <name evidence="1" type="ORF">kuste4134</name>
</gene>
<sequence length="76" mass="9120">MPMLVIYISLPLYYFKILNIYKFPQLNNTIRMEGITMSIRMVDDSPDVHFQLKFFLNSNGYTSRKIRRRRICRGLA</sequence>
<organism evidence="1">
    <name type="scientific">Kuenenia stuttgartiensis</name>
    <dbReference type="NCBI Taxonomy" id="174633"/>
    <lineage>
        <taxon>Bacteria</taxon>
        <taxon>Pseudomonadati</taxon>
        <taxon>Planctomycetota</taxon>
        <taxon>Candidatus Brocadiia</taxon>
        <taxon>Candidatus Brocadiales</taxon>
        <taxon>Candidatus Brocadiaceae</taxon>
        <taxon>Candidatus Kuenenia</taxon>
    </lineage>
</organism>
<dbReference type="AlphaFoldDB" id="Q1Q4F7"/>
<evidence type="ECO:0000313" key="1">
    <source>
        <dbReference type="EMBL" id="CAJ74896.1"/>
    </source>
</evidence>
<proteinExistence type="predicted"/>